<evidence type="ECO:0000256" key="1">
    <source>
        <dbReference type="SAM" id="Phobius"/>
    </source>
</evidence>
<keyword evidence="1" id="KW-0472">Membrane</keyword>
<keyword evidence="3" id="KW-1185">Reference proteome</keyword>
<accession>A0A976FND5</accession>
<name>A0A976FND5_BRELC</name>
<dbReference type="AlphaFoldDB" id="A0A976FND5"/>
<evidence type="ECO:0000313" key="3">
    <source>
        <dbReference type="Proteomes" id="UP000294530"/>
    </source>
</evidence>
<dbReference type="EMBL" id="SHOA02000002">
    <property type="protein sequence ID" value="TDH69596.1"/>
    <property type="molecule type" value="Genomic_DNA"/>
</dbReference>
<proteinExistence type="predicted"/>
<keyword evidence="1" id="KW-0812">Transmembrane</keyword>
<dbReference type="KEGG" id="blac:94346342"/>
<comment type="caution">
    <text evidence="2">The sequence shown here is derived from an EMBL/GenBank/DDBJ whole genome shotgun (WGS) entry which is preliminary data.</text>
</comment>
<feature type="transmembrane region" description="Helical" evidence="1">
    <location>
        <begin position="77"/>
        <end position="98"/>
    </location>
</feature>
<evidence type="ECO:0000313" key="2">
    <source>
        <dbReference type="EMBL" id="TDH69596.1"/>
    </source>
</evidence>
<reference evidence="2 3" key="1">
    <citation type="journal article" date="2021" name="Genome Biol.">
        <title>AFLAP: assembly-free linkage analysis pipeline using k-mers from genome sequencing data.</title>
        <authorList>
            <person name="Fletcher K."/>
            <person name="Zhang L."/>
            <person name="Gil J."/>
            <person name="Han R."/>
            <person name="Cavanaugh K."/>
            <person name="Michelmore R."/>
        </authorList>
    </citation>
    <scope>NUCLEOTIDE SEQUENCE [LARGE SCALE GENOMIC DNA]</scope>
    <source>
        <strain evidence="2 3">SF5</strain>
    </source>
</reference>
<dbReference type="OrthoDB" id="165058at2759"/>
<keyword evidence="1" id="KW-1133">Transmembrane helix</keyword>
<sequence>MDVKTRGLLSGVYATIGVTLAASAKLQWISKNAAASILSLVWLGFVLAISFTESWVKFRAPFLPRHLAFDLGRTMFAALNSIEIGVCAGLWILHFSFVSTSGDAVWHLVVVTLLLTIQAAWLYPKLQLAAEFTLYEALKDMGDSGLSFNQKMRFGEIRHAIQVNDRPNRIYHVLYVGGELVKILTLFGFALRYLKAIPA</sequence>
<dbReference type="GeneID" id="94346342"/>
<organism evidence="2 3">
    <name type="scientific">Bremia lactucae</name>
    <name type="common">Lettuce downy mildew</name>
    <dbReference type="NCBI Taxonomy" id="4779"/>
    <lineage>
        <taxon>Eukaryota</taxon>
        <taxon>Sar</taxon>
        <taxon>Stramenopiles</taxon>
        <taxon>Oomycota</taxon>
        <taxon>Peronosporomycetes</taxon>
        <taxon>Peronosporales</taxon>
        <taxon>Peronosporaceae</taxon>
        <taxon>Bremia</taxon>
    </lineage>
</organism>
<gene>
    <name evidence="2" type="ORF">CCR75_002574</name>
</gene>
<feature type="transmembrane region" description="Helical" evidence="1">
    <location>
        <begin position="104"/>
        <end position="123"/>
    </location>
</feature>
<feature type="transmembrane region" description="Helical" evidence="1">
    <location>
        <begin position="33"/>
        <end position="56"/>
    </location>
</feature>
<dbReference type="Proteomes" id="UP000294530">
    <property type="component" value="Unassembled WGS sequence"/>
</dbReference>
<feature type="transmembrane region" description="Helical" evidence="1">
    <location>
        <begin position="173"/>
        <end position="194"/>
    </location>
</feature>
<dbReference type="RefSeq" id="XP_067819095.1">
    <property type="nucleotide sequence ID" value="XM_067960671.1"/>
</dbReference>
<protein>
    <submittedName>
        <fullName evidence="2">Uncharacterized protein</fullName>
    </submittedName>
</protein>